<proteinExistence type="predicted"/>
<organism evidence="1 2">
    <name type="scientific">Candidatus Hakubella thermalkaliphila</name>
    <dbReference type="NCBI Taxonomy" id="2754717"/>
    <lineage>
        <taxon>Bacteria</taxon>
        <taxon>Bacillati</taxon>
        <taxon>Actinomycetota</taxon>
        <taxon>Actinomycetota incertae sedis</taxon>
        <taxon>Candidatus Hakubellales</taxon>
        <taxon>Candidatus Hakubellaceae</taxon>
        <taxon>Candidatus Hakubella</taxon>
    </lineage>
</organism>
<dbReference type="EMBL" id="BLSB01000552">
    <property type="protein sequence ID" value="GFP36294.1"/>
    <property type="molecule type" value="Genomic_DNA"/>
</dbReference>
<comment type="caution">
    <text evidence="1">The sequence shown here is derived from an EMBL/GenBank/DDBJ whole genome shotgun (WGS) entry which is preliminary data.</text>
</comment>
<feature type="non-terminal residue" evidence="1">
    <location>
        <position position="42"/>
    </location>
</feature>
<name>A0A6V8PWW2_9ACTN</name>
<reference evidence="1 2" key="1">
    <citation type="journal article" date="2020" name="Front. Microbiol.">
        <title>Single-cell genomics of novel Actinobacteria with the Wood-Ljungdahl pathway discovered in a serpentinizing system.</title>
        <authorList>
            <person name="Merino N."/>
            <person name="Kawai M."/>
            <person name="Boyd E.S."/>
            <person name="Colman D.R."/>
            <person name="McGlynn S.E."/>
            <person name="Nealson K.H."/>
            <person name="Kurokawa K."/>
            <person name="Hongoh Y."/>
        </authorList>
    </citation>
    <scope>NUCLEOTIDE SEQUENCE [LARGE SCALE GENOMIC DNA]</scope>
    <source>
        <strain evidence="1 2">S43</strain>
    </source>
</reference>
<protein>
    <submittedName>
        <fullName evidence="1">Uncharacterized protein</fullName>
    </submittedName>
</protein>
<dbReference type="Proteomes" id="UP000576480">
    <property type="component" value="Unassembled WGS sequence"/>
</dbReference>
<evidence type="ECO:0000313" key="1">
    <source>
        <dbReference type="EMBL" id="GFP36294.1"/>
    </source>
</evidence>
<evidence type="ECO:0000313" key="2">
    <source>
        <dbReference type="Proteomes" id="UP000576480"/>
    </source>
</evidence>
<gene>
    <name evidence="1" type="ORF">HKBW3S43_02083</name>
</gene>
<dbReference type="AlphaFoldDB" id="A0A6V8PWW2"/>
<accession>A0A6V8PWW2</accession>
<sequence length="42" mass="5038">MQIRCSMLEIYQNIMWSHSFIQLRICRYALLNSFRIIGSVSD</sequence>